<evidence type="ECO:0000313" key="4">
    <source>
        <dbReference type="Proteomes" id="UP000030752"/>
    </source>
</evidence>
<dbReference type="OrthoDB" id="310217at2759"/>
<reference evidence="3 4" key="1">
    <citation type="submission" date="2013-03" db="EMBL/GenBank/DDBJ databases">
        <title>The Genome Sequence of Phialophora europaea CBS 101466.</title>
        <authorList>
            <consortium name="The Broad Institute Genomics Platform"/>
            <person name="Cuomo C."/>
            <person name="de Hoog S."/>
            <person name="Gorbushina A."/>
            <person name="Walker B."/>
            <person name="Young S.K."/>
            <person name="Zeng Q."/>
            <person name="Gargeya S."/>
            <person name="Fitzgerald M."/>
            <person name="Haas B."/>
            <person name="Abouelleil A."/>
            <person name="Allen A.W."/>
            <person name="Alvarado L."/>
            <person name="Arachchi H.M."/>
            <person name="Berlin A.M."/>
            <person name="Chapman S.B."/>
            <person name="Gainer-Dewar J."/>
            <person name="Goldberg J."/>
            <person name="Griggs A."/>
            <person name="Gujja S."/>
            <person name="Hansen M."/>
            <person name="Howarth C."/>
            <person name="Imamovic A."/>
            <person name="Ireland A."/>
            <person name="Larimer J."/>
            <person name="McCowan C."/>
            <person name="Murphy C."/>
            <person name="Pearson M."/>
            <person name="Poon T.W."/>
            <person name="Priest M."/>
            <person name="Roberts A."/>
            <person name="Saif S."/>
            <person name="Shea T."/>
            <person name="Sisk P."/>
            <person name="Sykes S."/>
            <person name="Wortman J."/>
            <person name="Nusbaum C."/>
            <person name="Birren B."/>
        </authorList>
    </citation>
    <scope>NUCLEOTIDE SEQUENCE [LARGE SCALE GENOMIC DNA]</scope>
    <source>
        <strain evidence="3 4">CBS 101466</strain>
    </source>
</reference>
<dbReference type="GO" id="GO:0005524">
    <property type="term" value="F:ATP binding"/>
    <property type="evidence" value="ECO:0007669"/>
    <property type="project" value="InterPro"/>
</dbReference>
<feature type="compositionally biased region" description="Basic and acidic residues" evidence="1">
    <location>
        <begin position="1049"/>
        <end position="1061"/>
    </location>
</feature>
<dbReference type="SUPFAM" id="SSF56112">
    <property type="entry name" value="Protein kinase-like (PK-like)"/>
    <property type="match status" value="1"/>
</dbReference>
<dbReference type="Gene3D" id="1.10.510.10">
    <property type="entry name" value="Transferase(Phosphotransferase) domain 1"/>
    <property type="match status" value="1"/>
</dbReference>
<dbReference type="Pfam" id="PF00069">
    <property type="entry name" value="Pkinase"/>
    <property type="match status" value="1"/>
</dbReference>
<dbReference type="InterPro" id="IPR053083">
    <property type="entry name" value="TF_kinase-domain_protein"/>
</dbReference>
<dbReference type="STRING" id="1220924.W2RKV3"/>
<evidence type="ECO:0000256" key="1">
    <source>
        <dbReference type="SAM" id="MobiDB-lite"/>
    </source>
</evidence>
<dbReference type="HOGENOM" id="CLU_278226_0_0_1"/>
<gene>
    <name evidence="3" type="ORF">HMPREF1541_08112</name>
</gene>
<feature type="compositionally biased region" description="Low complexity" evidence="1">
    <location>
        <begin position="747"/>
        <end position="772"/>
    </location>
</feature>
<evidence type="ECO:0000259" key="2">
    <source>
        <dbReference type="PROSITE" id="PS50011"/>
    </source>
</evidence>
<dbReference type="PANTHER" id="PTHR44305">
    <property type="entry name" value="SI:DKEY-192D15.2-RELATED"/>
    <property type="match status" value="1"/>
</dbReference>
<feature type="compositionally biased region" description="Basic and acidic residues" evidence="1">
    <location>
        <begin position="1099"/>
        <end position="1108"/>
    </location>
</feature>
<dbReference type="RefSeq" id="XP_008720654.1">
    <property type="nucleotide sequence ID" value="XM_008722432.1"/>
</dbReference>
<feature type="region of interest" description="Disordered" evidence="1">
    <location>
        <begin position="1049"/>
        <end position="1121"/>
    </location>
</feature>
<organism evidence="3 4">
    <name type="scientific">Cyphellophora europaea (strain CBS 101466)</name>
    <name type="common">Phialophora europaea</name>
    <dbReference type="NCBI Taxonomy" id="1220924"/>
    <lineage>
        <taxon>Eukaryota</taxon>
        <taxon>Fungi</taxon>
        <taxon>Dikarya</taxon>
        <taxon>Ascomycota</taxon>
        <taxon>Pezizomycotina</taxon>
        <taxon>Eurotiomycetes</taxon>
        <taxon>Chaetothyriomycetidae</taxon>
        <taxon>Chaetothyriales</taxon>
        <taxon>Cyphellophoraceae</taxon>
        <taxon>Cyphellophora</taxon>
    </lineage>
</organism>
<evidence type="ECO:0000313" key="3">
    <source>
        <dbReference type="EMBL" id="ETN37122.1"/>
    </source>
</evidence>
<feature type="compositionally biased region" description="Basic and acidic residues" evidence="1">
    <location>
        <begin position="1073"/>
        <end position="1087"/>
    </location>
</feature>
<feature type="region of interest" description="Disordered" evidence="1">
    <location>
        <begin position="738"/>
        <end position="803"/>
    </location>
</feature>
<dbReference type="GeneID" id="19975451"/>
<feature type="region of interest" description="Disordered" evidence="1">
    <location>
        <begin position="840"/>
        <end position="919"/>
    </location>
</feature>
<feature type="region of interest" description="Disordered" evidence="1">
    <location>
        <begin position="554"/>
        <end position="574"/>
    </location>
</feature>
<dbReference type="GO" id="GO:0004672">
    <property type="term" value="F:protein kinase activity"/>
    <property type="evidence" value="ECO:0007669"/>
    <property type="project" value="InterPro"/>
</dbReference>
<dbReference type="InterPro" id="IPR000719">
    <property type="entry name" value="Prot_kinase_dom"/>
</dbReference>
<feature type="compositionally biased region" description="Basic and acidic residues" evidence="1">
    <location>
        <begin position="554"/>
        <end position="565"/>
    </location>
</feature>
<name>W2RKV3_CYPE1</name>
<protein>
    <recommendedName>
        <fullName evidence="2">Protein kinase domain-containing protein</fullName>
    </recommendedName>
</protein>
<feature type="compositionally biased region" description="Acidic residues" evidence="1">
    <location>
        <begin position="1062"/>
        <end position="1072"/>
    </location>
</feature>
<dbReference type="VEuPathDB" id="FungiDB:HMPREF1541_08112"/>
<dbReference type="CDD" id="cd14273">
    <property type="entry name" value="UBA_TAP-C_like"/>
    <property type="match status" value="1"/>
</dbReference>
<dbReference type="PANTHER" id="PTHR44305:SF24">
    <property type="entry name" value="TYROSINE-PROTEIN KINASE C03B1.5-RELATED"/>
    <property type="match status" value="1"/>
</dbReference>
<dbReference type="PROSITE" id="PS00108">
    <property type="entry name" value="PROTEIN_KINASE_ST"/>
    <property type="match status" value="1"/>
</dbReference>
<dbReference type="AlphaFoldDB" id="W2RKV3"/>
<feature type="domain" description="Protein kinase" evidence="2">
    <location>
        <begin position="1"/>
        <end position="309"/>
    </location>
</feature>
<dbReference type="PROSITE" id="PS50011">
    <property type="entry name" value="PROTEIN_KINASE_DOM"/>
    <property type="match status" value="1"/>
</dbReference>
<keyword evidence="4" id="KW-1185">Reference proteome</keyword>
<dbReference type="Proteomes" id="UP000030752">
    <property type="component" value="Unassembled WGS sequence"/>
</dbReference>
<dbReference type="EMBL" id="KB822724">
    <property type="protein sequence ID" value="ETN37122.1"/>
    <property type="molecule type" value="Genomic_DNA"/>
</dbReference>
<dbReference type="InParanoid" id="W2RKV3"/>
<dbReference type="SMART" id="SM00220">
    <property type="entry name" value="S_TKc"/>
    <property type="match status" value="1"/>
</dbReference>
<accession>W2RKV3</accession>
<proteinExistence type="predicted"/>
<dbReference type="InterPro" id="IPR011009">
    <property type="entry name" value="Kinase-like_dom_sf"/>
</dbReference>
<sequence length="1137" mass="129598">MPREAIISAHLSAMKRSERNITQLRGYKFYPNLSDLSAGTANDRGRLYLRYAPHGSLETVVSRYRAFNTHLPELYLWSVLVDLANAACIMRECPVTWNPVPKKGQAPPNFERSEDVFILHEDFKPGNCFIEADRNRTRRQVKTPYHPTELGDFGMSQPRTADPSNPRLWWGVGTSCWIPPEQLQYGRLWDRKVYNWDGATPPDFDERTNVWSIGKIMWHMMTLRGRLEFPKDFRDERGRITRRQEDYDDEQQFYEFNNHFMRFDDTANKDTSCVHYSLALRHLVYECLRPEITRRPGSAQLLKRARGEMKRCKSQTGAQEPSAVHFDNGSMNDVGLQHKRDAGLRFDHQDESHMQLFAEMFLGHRMGNPDEPRLRPPGDDWAQFERDAQIYESAREERHPPANSLLQELAEGVFRDVKPARQKRARSWVSQDEPDTDLRRRLRDLRTRTRAFASTKPMNLLTHILECEKLDVDVAERVMCWLYKPRSRMQFGWARDATGRRQATAAMRKWQERFDGKRQDRTFRECLYFVSKEAAGVLRVDQAIKTMGVTFHPEEGLQDEQRAGEETQPAAGEEVEPGLSVAEALMRIRELHNEINSLWWAGESEISGCSEQLIVRILRRKKWNVQAAVRHFVDCNMLQRHTHLKMVNDFGMTRQEVDARIRQVQSYMVTRYNRDRDDPIVKDKGRIARVLARECDYSVPAAIFHLVNTGELTIRGHREADAIEAAVDGLIKDVINKPASGPSYGGPRSEPISSSSSSSSAHSRHISNSSESDPGPPPGVGAAGAGATGTNLGNGEIGNASRYPEHRPAYDQMLDILNDMGPVQQKAGTGYDQMLDVLNDMGPIDRDAGTRGKHTSPHAGAAPHQSQSRRPSSARIVQQARYSRGQASMDPSENGPPADENGSMSPVSAEEGDVSWARDDDELQVMDDDYQECAPVTESQAERNRTQLEIARMRSSAQVAKNKTWLTAQLRSKPLVQQSNSFDNIYSDRAVARHSQRSLPATRRAEFEDIWMTGALHPNDEKNAHTQYEERLKRLADEIVIGHWPELREDEERNSREVERWQEEEEEEEEKEAGEGEGKGEGRGSWKDDEEGGQGSALRGERKDKDSTTEAGVRSGGFGIRRCSVPSRWMTRCIAGD</sequence>
<dbReference type="InterPro" id="IPR008271">
    <property type="entry name" value="Ser/Thr_kinase_AS"/>
</dbReference>